<accession>A0A5M7BCQ2</accession>
<organism evidence="1 2">
    <name type="scientific">Saccharopolyspora hirsuta</name>
    <dbReference type="NCBI Taxonomy" id="1837"/>
    <lineage>
        <taxon>Bacteria</taxon>
        <taxon>Bacillati</taxon>
        <taxon>Actinomycetota</taxon>
        <taxon>Actinomycetes</taxon>
        <taxon>Pseudonocardiales</taxon>
        <taxon>Pseudonocardiaceae</taxon>
        <taxon>Saccharopolyspora</taxon>
    </lineage>
</organism>
<dbReference type="Proteomes" id="UP000323946">
    <property type="component" value="Unassembled WGS sequence"/>
</dbReference>
<keyword evidence="2" id="KW-1185">Reference proteome</keyword>
<proteinExistence type="predicted"/>
<reference evidence="1 2" key="1">
    <citation type="submission" date="2019-09" db="EMBL/GenBank/DDBJ databases">
        <title>Draft genome sequence of the thermophilic Saccharopolyspora hirsuta VKM Ac-666T.</title>
        <authorList>
            <person name="Lobastova T.G."/>
            <person name="Fokina V."/>
            <person name="Bragin E.Y."/>
            <person name="Shtratnikova V.Y."/>
            <person name="Starodumova I.P."/>
            <person name="Tarlachkov S.V."/>
            <person name="Donova M.V."/>
        </authorList>
    </citation>
    <scope>NUCLEOTIDE SEQUENCE [LARGE SCALE GENOMIC DNA]</scope>
    <source>
        <strain evidence="1 2">VKM Ac-666</strain>
    </source>
</reference>
<name>A0A5M7BCQ2_SACHI</name>
<gene>
    <name evidence="1" type="ORF">F1721_33955</name>
</gene>
<evidence type="ECO:0000313" key="1">
    <source>
        <dbReference type="EMBL" id="KAA5824895.1"/>
    </source>
</evidence>
<sequence>MVADLSSQGQARLRGVVMSMLHSSLRTPAKDEMVLIHLFARLGTDDEPRTAVYVVDQPLGLRDDDLDLDYAAQRALAELVLADHDPRGVARADQRWRTVDPNRQAGYLGSGVRITTRDPHIGSMHEFCLNDGTAIWIMVDQTGALTTAAASNPYSVGDKTFPGSDVPLDDQDPYLLARRIVGALTGTNQPYSWFHNEVGSLR</sequence>
<dbReference type="EMBL" id="VWPH01000027">
    <property type="protein sequence ID" value="KAA5824895.1"/>
    <property type="molecule type" value="Genomic_DNA"/>
</dbReference>
<dbReference type="RefSeq" id="WP_150070956.1">
    <property type="nucleotide sequence ID" value="NZ_JBEPDJ010000046.1"/>
</dbReference>
<evidence type="ECO:0000313" key="2">
    <source>
        <dbReference type="Proteomes" id="UP000323946"/>
    </source>
</evidence>
<comment type="caution">
    <text evidence="1">The sequence shown here is derived from an EMBL/GenBank/DDBJ whole genome shotgun (WGS) entry which is preliminary data.</text>
</comment>
<protein>
    <submittedName>
        <fullName evidence="1">Uncharacterized protein</fullName>
    </submittedName>
</protein>
<dbReference type="AlphaFoldDB" id="A0A5M7BCQ2"/>